<gene>
    <name evidence="6" type="ORF">K461DRAFT_277546</name>
</gene>
<evidence type="ECO:0000313" key="6">
    <source>
        <dbReference type="EMBL" id="KAF2154428.1"/>
    </source>
</evidence>
<evidence type="ECO:0000256" key="1">
    <source>
        <dbReference type="ARBA" id="ARBA00004370"/>
    </source>
</evidence>
<dbReference type="AlphaFoldDB" id="A0A9P4J8L4"/>
<dbReference type="Pfam" id="PF08427">
    <property type="entry name" value="ARMH3_C"/>
    <property type="match status" value="1"/>
</dbReference>
<evidence type="ECO:0000256" key="2">
    <source>
        <dbReference type="ARBA" id="ARBA00022692"/>
    </source>
</evidence>
<keyword evidence="2" id="KW-0812">Transmembrane</keyword>
<keyword evidence="3" id="KW-1133">Transmembrane helix</keyword>
<feature type="domain" description="Armadillo-like helical" evidence="5">
    <location>
        <begin position="391"/>
        <end position="614"/>
    </location>
</feature>
<comment type="caution">
    <text evidence="6">The sequence shown here is derived from an EMBL/GenBank/DDBJ whole genome shotgun (WGS) entry which is preliminary data.</text>
</comment>
<dbReference type="SMART" id="SM01158">
    <property type="entry name" value="DUF1741"/>
    <property type="match status" value="1"/>
</dbReference>
<dbReference type="OrthoDB" id="2012278at2759"/>
<proteinExistence type="predicted"/>
<evidence type="ECO:0000313" key="7">
    <source>
        <dbReference type="Proteomes" id="UP000799439"/>
    </source>
</evidence>
<evidence type="ECO:0000259" key="5">
    <source>
        <dbReference type="SMART" id="SM01158"/>
    </source>
</evidence>
<dbReference type="GO" id="GO:0016020">
    <property type="term" value="C:membrane"/>
    <property type="evidence" value="ECO:0007669"/>
    <property type="project" value="UniProtKB-SubCell"/>
</dbReference>
<dbReference type="InterPro" id="IPR016024">
    <property type="entry name" value="ARM-type_fold"/>
</dbReference>
<dbReference type="InterPro" id="IPR039868">
    <property type="entry name" value="ARMD3-like"/>
</dbReference>
<dbReference type="Proteomes" id="UP000799439">
    <property type="component" value="Unassembled WGS sequence"/>
</dbReference>
<keyword evidence="4" id="KW-0472">Membrane</keyword>
<dbReference type="PANTHER" id="PTHR13608:SF3">
    <property type="entry name" value="ARMADILLO-LIKE HELICAL DOMAIN-CONTAINING PROTEIN 3"/>
    <property type="match status" value="1"/>
</dbReference>
<dbReference type="SUPFAM" id="SSF48371">
    <property type="entry name" value="ARM repeat"/>
    <property type="match status" value="1"/>
</dbReference>
<organism evidence="6 7">
    <name type="scientific">Myriangium duriaei CBS 260.36</name>
    <dbReference type="NCBI Taxonomy" id="1168546"/>
    <lineage>
        <taxon>Eukaryota</taxon>
        <taxon>Fungi</taxon>
        <taxon>Dikarya</taxon>
        <taxon>Ascomycota</taxon>
        <taxon>Pezizomycotina</taxon>
        <taxon>Dothideomycetes</taxon>
        <taxon>Dothideomycetidae</taxon>
        <taxon>Myriangiales</taxon>
        <taxon>Myriangiaceae</taxon>
        <taxon>Myriangium</taxon>
    </lineage>
</organism>
<protein>
    <submittedName>
        <fullName evidence="6">DUF1741-domain-containing protein</fullName>
    </submittedName>
</protein>
<dbReference type="GO" id="GO:0005829">
    <property type="term" value="C:cytosol"/>
    <property type="evidence" value="ECO:0007669"/>
    <property type="project" value="TreeGrafter"/>
</dbReference>
<comment type="subcellular location">
    <subcellularLocation>
        <location evidence="1">Membrane</location>
    </subcellularLocation>
</comment>
<reference evidence="6" key="1">
    <citation type="journal article" date="2020" name="Stud. Mycol.">
        <title>101 Dothideomycetes genomes: a test case for predicting lifestyles and emergence of pathogens.</title>
        <authorList>
            <person name="Haridas S."/>
            <person name="Albert R."/>
            <person name="Binder M."/>
            <person name="Bloem J."/>
            <person name="Labutti K."/>
            <person name="Salamov A."/>
            <person name="Andreopoulos B."/>
            <person name="Baker S."/>
            <person name="Barry K."/>
            <person name="Bills G."/>
            <person name="Bluhm B."/>
            <person name="Cannon C."/>
            <person name="Castanera R."/>
            <person name="Culley D."/>
            <person name="Daum C."/>
            <person name="Ezra D."/>
            <person name="Gonzalez J."/>
            <person name="Henrissat B."/>
            <person name="Kuo A."/>
            <person name="Liang C."/>
            <person name="Lipzen A."/>
            <person name="Lutzoni F."/>
            <person name="Magnuson J."/>
            <person name="Mondo S."/>
            <person name="Nolan M."/>
            <person name="Ohm R."/>
            <person name="Pangilinan J."/>
            <person name="Park H.-J."/>
            <person name="Ramirez L."/>
            <person name="Alfaro M."/>
            <person name="Sun H."/>
            <person name="Tritt A."/>
            <person name="Yoshinaga Y."/>
            <person name="Zwiers L.-H."/>
            <person name="Turgeon B."/>
            <person name="Goodwin S."/>
            <person name="Spatafora J."/>
            <person name="Crous P."/>
            <person name="Grigoriev I."/>
        </authorList>
    </citation>
    <scope>NUCLEOTIDE SEQUENCE</scope>
    <source>
        <strain evidence="6">CBS 260.36</strain>
    </source>
</reference>
<evidence type="ECO:0000256" key="3">
    <source>
        <dbReference type="ARBA" id="ARBA00022989"/>
    </source>
</evidence>
<sequence length="618" mass="69726">MEQSPLTLQTRPDTFEPKIVQLYRELFHDPDDDDKTEGFWRELFLLRPDVLQFKALLDNTEPDYLLHINHTSQQLLGRCVDTLEHAQTPSDEHALETLAVFLDSVLAKRYQSPSADIIEVLAGLDNVDTVFHQLVDVLDKTISQGGTIELREQAVRVVLSITSGAFHTSLLTYFTQRDLFPSLTKHILEADSARTAIPSVVLIGILANCNKFEIYNPYQSRIAHLDDEHVTKKLMAAIATACANLREEYVSIQDDSPKPWSIGGTLSYVGLGPLAGKKPPPTVLSEDEAKAKFAELPHKKAAVLLSIYEFVVHNKQFCSQLISDGGRGFWELCSFTTYLLHHAHRSTRAALYSHMALIILRIIVEDSPANKRLCETLGDVRLCRQRPPTLPITKGDRPLATVIIDVATDAINHNLRTNLDVNLYYSAIGILLRITTHLSKSRTRLAYHWNELWRCLLSFVRFCAQYHDALRNIDGSNVIVHHTINLITLCLTQGEAFMPSSEAVDDLFYKVVESHKDLEALKTRYGLENSAAGPNIQTLIDASLHFKEAFDKSNKKDKGVSTKDVMKVIKDGYETLSIEAREGTDHWTPFREQDYKAEIKKITRVVVTDARKFSLPTN</sequence>
<name>A0A9P4J8L4_9PEZI</name>
<dbReference type="PANTHER" id="PTHR13608">
    <property type="entry name" value="ARMADILLO-LIKE HELICAL DOMAIN-CONTAINING PROTEIN 3"/>
    <property type="match status" value="1"/>
</dbReference>
<evidence type="ECO:0000256" key="4">
    <source>
        <dbReference type="ARBA" id="ARBA00023136"/>
    </source>
</evidence>
<accession>A0A9P4J8L4</accession>
<keyword evidence="7" id="KW-1185">Reference proteome</keyword>
<dbReference type="EMBL" id="ML996084">
    <property type="protein sequence ID" value="KAF2154428.1"/>
    <property type="molecule type" value="Genomic_DNA"/>
</dbReference>
<dbReference type="InterPro" id="IPR013636">
    <property type="entry name" value="ARMH3_C"/>
</dbReference>